<dbReference type="EMBL" id="GGEC01001435">
    <property type="protein sequence ID" value="MBW81918.1"/>
    <property type="molecule type" value="Transcribed_RNA"/>
</dbReference>
<organism evidence="1">
    <name type="scientific">Rhizophora mucronata</name>
    <name type="common">Asiatic mangrove</name>
    <dbReference type="NCBI Taxonomy" id="61149"/>
    <lineage>
        <taxon>Eukaryota</taxon>
        <taxon>Viridiplantae</taxon>
        <taxon>Streptophyta</taxon>
        <taxon>Embryophyta</taxon>
        <taxon>Tracheophyta</taxon>
        <taxon>Spermatophyta</taxon>
        <taxon>Magnoliopsida</taxon>
        <taxon>eudicotyledons</taxon>
        <taxon>Gunneridae</taxon>
        <taxon>Pentapetalae</taxon>
        <taxon>rosids</taxon>
        <taxon>fabids</taxon>
        <taxon>Malpighiales</taxon>
        <taxon>Rhizophoraceae</taxon>
        <taxon>Rhizophora</taxon>
    </lineage>
</organism>
<name>A0A2P2IL24_RHIMU</name>
<sequence length="58" mass="6630">MITSLATRGLQGNTFSLFIVINYWTTLPPTYEKSSAKFVISLKRKVHMTNSMLVLHKD</sequence>
<accession>A0A2P2IL24</accession>
<protein>
    <submittedName>
        <fullName evidence="1">Uncharacterized protein</fullName>
    </submittedName>
</protein>
<evidence type="ECO:0000313" key="1">
    <source>
        <dbReference type="EMBL" id="MBW81918.1"/>
    </source>
</evidence>
<proteinExistence type="predicted"/>
<reference evidence="1" key="1">
    <citation type="submission" date="2018-02" db="EMBL/GenBank/DDBJ databases">
        <title>Rhizophora mucronata_Transcriptome.</title>
        <authorList>
            <person name="Meera S.P."/>
            <person name="Sreeshan A."/>
            <person name="Augustine A."/>
        </authorList>
    </citation>
    <scope>NUCLEOTIDE SEQUENCE</scope>
    <source>
        <tissue evidence="1">Leaf</tissue>
    </source>
</reference>
<dbReference type="AlphaFoldDB" id="A0A2P2IL24"/>